<evidence type="ECO:0000313" key="2">
    <source>
        <dbReference type="Proteomes" id="UP000193067"/>
    </source>
</evidence>
<accession>A0A1Y2I8D3</accession>
<dbReference type="Proteomes" id="UP000193067">
    <property type="component" value="Unassembled WGS sequence"/>
</dbReference>
<sequence>MERSQSHSIPNNTLVLRPECIRSPTTATITEFREVSYIIPRDLPNIATPFEKHFIVPDRFPESGASVTYAFKGVDGSVVSITASCSPFLMGYNPTMASERREGLITFSTKMPQNEAIFGMNWFNTMFVGMHKGSLQRDHVLLAPQTIGDIDKYVLPLGLEAV</sequence>
<dbReference type="OrthoDB" id="2758564at2759"/>
<reference evidence="1 2" key="1">
    <citation type="journal article" date="2015" name="Biotechnol. Biofuels">
        <title>Enhanced degradation of softwood versus hardwood by the white-rot fungus Pycnoporus coccineus.</title>
        <authorList>
            <person name="Couturier M."/>
            <person name="Navarro D."/>
            <person name="Chevret D."/>
            <person name="Henrissat B."/>
            <person name="Piumi F."/>
            <person name="Ruiz-Duenas F.J."/>
            <person name="Martinez A.T."/>
            <person name="Grigoriev I.V."/>
            <person name="Riley R."/>
            <person name="Lipzen A."/>
            <person name="Berrin J.G."/>
            <person name="Master E.R."/>
            <person name="Rosso M.N."/>
        </authorList>
    </citation>
    <scope>NUCLEOTIDE SEQUENCE [LARGE SCALE GENOMIC DNA]</scope>
    <source>
        <strain evidence="1 2">BRFM310</strain>
    </source>
</reference>
<dbReference type="AlphaFoldDB" id="A0A1Y2I8D3"/>
<dbReference type="EMBL" id="KZ084161">
    <property type="protein sequence ID" value="OSC96953.1"/>
    <property type="molecule type" value="Genomic_DNA"/>
</dbReference>
<keyword evidence="2" id="KW-1185">Reference proteome</keyword>
<proteinExistence type="predicted"/>
<organism evidence="1 2">
    <name type="scientific">Trametes coccinea (strain BRFM310)</name>
    <name type="common">Pycnoporus coccineus</name>
    <dbReference type="NCBI Taxonomy" id="1353009"/>
    <lineage>
        <taxon>Eukaryota</taxon>
        <taxon>Fungi</taxon>
        <taxon>Dikarya</taxon>
        <taxon>Basidiomycota</taxon>
        <taxon>Agaricomycotina</taxon>
        <taxon>Agaricomycetes</taxon>
        <taxon>Polyporales</taxon>
        <taxon>Polyporaceae</taxon>
        <taxon>Trametes</taxon>
    </lineage>
</organism>
<protein>
    <submittedName>
        <fullName evidence="1">Uncharacterized protein</fullName>
    </submittedName>
</protein>
<evidence type="ECO:0000313" key="1">
    <source>
        <dbReference type="EMBL" id="OSC96953.1"/>
    </source>
</evidence>
<gene>
    <name evidence="1" type="ORF">PYCCODRAFT_1209623</name>
</gene>
<name>A0A1Y2I8D3_TRAC3</name>